<evidence type="ECO:0008006" key="3">
    <source>
        <dbReference type="Google" id="ProtNLM"/>
    </source>
</evidence>
<keyword evidence="2" id="KW-1185">Reference proteome</keyword>
<gene>
    <name evidence="1" type="ORF">BED47_20900</name>
</gene>
<evidence type="ECO:0000313" key="1">
    <source>
        <dbReference type="EMBL" id="ODG92245.1"/>
    </source>
</evidence>
<dbReference type="EMBL" id="MDKC01000010">
    <property type="protein sequence ID" value="ODG92245.1"/>
    <property type="molecule type" value="Genomic_DNA"/>
</dbReference>
<evidence type="ECO:0000313" key="2">
    <source>
        <dbReference type="Proteomes" id="UP000094580"/>
    </source>
</evidence>
<sequence length="62" mass="6879">MSNGLTELELENLRHIIGGHSTIANKLEAYAQNCSDPELKALLQRDAQSAQQSRQQLLNFLG</sequence>
<organism evidence="1 2">
    <name type="scientific">Gottfriedia luciferensis</name>
    <dbReference type="NCBI Taxonomy" id="178774"/>
    <lineage>
        <taxon>Bacteria</taxon>
        <taxon>Bacillati</taxon>
        <taxon>Bacillota</taxon>
        <taxon>Bacilli</taxon>
        <taxon>Bacillales</taxon>
        <taxon>Bacillaceae</taxon>
        <taxon>Gottfriedia</taxon>
    </lineage>
</organism>
<comment type="caution">
    <text evidence="1">The sequence shown here is derived from an EMBL/GenBank/DDBJ whole genome shotgun (WGS) entry which is preliminary data.</text>
</comment>
<dbReference type="RefSeq" id="WP_069033528.1">
    <property type="nucleotide sequence ID" value="NZ_MDKC01000010.1"/>
</dbReference>
<protein>
    <recommendedName>
        <fullName evidence="3">Spore coat protein</fullName>
    </recommendedName>
</protein>
<proteinExistence type="predicted"/>
<name>A0ABX2ZUA5_9BACI</name>
<accession>A0ABX2ZUA5</accession>
<dbReference type="Proteomes" id="UP000094580">
    <property type="component" value="Unassembled WGS sequence"/>
</dbReference>
<reference evidence="1 2" key="1">
    <citation type="submission" date="2016-07" db="EMBL/GenBank/DDBJ databases">
        <authorList>
            <person name="Townsley L."/>
            <person name="Shank E.A."/>
        </authorList>
    </citation>
    <scope>NUCLEOTIDE SEQUENCE [LARGE SCALE GENOMIC DNA]</scope>
    <source>
        <strain evidence="1 2">CH01</strain>
    </source>
</reference>